<keyword evidence="9" id="KW-1185">Reference proteome</keyword>
<dbReference type="PRINTS" id="PR00364">
    <property type="entry name" value="DISEASERSIST"/>
</dbReference>
<dbReference type="PANTHER" id="PTHR35807">
    <property type="entry name" value="TRANSCRIPTIONAL REGULATOR REDD-RELATED"/>
    <property type="match status" value="1"/>
</dbReference>
<keyword evidence="4" id="KW-0804">Transcription</keyword>
<accession>A0ABV8ET05</accession>
<dbReference type="InterPro" id="IPR011990">
    <property type="entry name" value="TPR-like_helical_dom_sf"/>
</dbReference>
<sequence length="941" mass="101962">MAVEFGLFGGVEARADGRPIELGHARQRSVLAALLIDANRVTSVEQLVDRVWGERSPQRAEGTLYSYVSRLRQALAPVAGEARLSRASGGYVLAVDASTVDLHRFRDLTARARTADDDGTAASLLEQALGLWRGDLFASLDTPWFNSVRESLGRERFAAELDLGDVLLRLGRHAEMPFELAARTREHPLDERLAGQLMLALYRCGRPADALNHYRDLRSRLADDLGIDPGPELRHLHQQILTADPAIAVPSPADSPTTGAHPAPTPVPRQLPAPPPMFTGRDLEVKVLCGMLDPGEPRHAHVVAVDGVAGVGKSALALHASHRMAHGFPDGQLYVNLQGASAAGAPLTPYDVLVQWLPQLGVAGTDVPGETGAASALWRSVLAGRRLLLVLDDAFSAEQVRPLLPAERGCVTVVTSRSVLSTLDGAEFVHLEPLAQEEAVTLLERLAGAGRVVADPTAAGDVVGFCERLPLLLRIVAARLAARPSWSIRVIADRLAEEHRRLNELQAGELSARASLAVSLRETSEEGARVFASLAMVGVTELDLPLAASLAGLPWAAAEAVLEQLVDARLIDSPVPGRYRMHDVVRLYAREQARVRADTAGWSATRRRVLDHYLALTQQAALLLDPEEASALTTGPPPAHPSGFAFDDRSEASAWIDFVAPHLPMIMDELAGSDDLTADIALLALEAYPALVVRDRWTELIRLSSIAVRTARDGDRRVLEARAHNLLGMAYGNTGRLDESLAEFDLALRQWEEIGDRHQMARALNNLGLVARLRGDLPEAVRCHERSILLFQEVGDSNGQARALSNLGLVHQRIGDHDQAIVAHEEAAGIFRTLGDRYRLGLILGNLARSVRLAGRIRESLDRYQDSLRVIRETGNRSGEAEQLWGLAQALHDLGESDLARARWRAALDILRECGDLTAKEVEAILAQPVPQAPAAISRGV</sequence>
<dbReference type="InterPro" id="IPR001867">
    <property type="entry name" value="OmpR/PhoB-type_DNA-bd"/>
</dbReference>
<gene>
    <name evidence="8" type="ORF">ACFOYY_04875</name>
</gene>
<evidence type="ECO:0000256" key="3">
    <source>
        <dbReference type="ARBA" id="ARBA00023125"/>
    </source>
</evidence>
<dbReference type="PROSITE" id="PS51755">
    <property type="entry name" value="OMPR_PHOB"/>
    <property type="match status" value="1"/>
</dbReference>
<dbReference type="SMART" id="SM01043">
    <property type="entry name" value="BTAD"/>
    <property type="match status" value="1"/>
</dbReference>
<feature type="domain" description="OmpR/PhoB-type" evidence="7">
    <location>
        <begin position="1"/>
        <end position="95"/>
    </location>
</feature>
<organism evidence="8 9">
    <name type="scientific">Streptosporangium jomthongense</name>
    <dbReference type="NCBI Taxonomy" id="1193683"/>
    <lineage>
        <taxon>Bacteria</taxon>
        <taxon>Bacillati</taxon>
        <taxon>Actinomycetota</taxon>
        <taxon>Actinomycetes</taxon>
        <taxon>Streptosporangiales</taxon>
        <taxon>Streptosporangiaceae</taxon>
        <taxon>Streptosporangium</taxon>
    </lineage>
</organism>
<dbReference type="Pfam" id="PF13181">
    <property type="entry name" value="TPR_8"/>
    <property type="match status" value="1"/>
</dbReference>
<evidence type="ECO:0000259" key="7">
    <source>
        <dbReference type="PROSITE" id="PS51755"/>
    </source>
</evidence>
<dbReference type="SMART" id="SM00028">
    <property type="entry name" value="TPR"/>
    <property type="match status" value="5"/>
</dbReference>
<evidence type="ECO:0000313" key="9">
    <source>
        <dbReference type="Proteomes" id="UP001595698"/>
    </source>
</evidence>
<dbReference type="PANTHER" id="PTHR35807:SF1">
    <property type="entry name" value="TRANSCRIPTIONAL REGULATOR REDD"/>
    <property type="match status" value="1"/>
</dbReference>
<dbReference type="InterPro" id="IPR019734">
    <property type="entry name" value="TPR_rpt"/>
</dbReference>
<evidence type="ECO:0000256" key="2">
    <source>
        <dbReference type="ARBA" id="ARBA00023015"/>
    </source>
</evidence>
<dbReference type="Pfam" id="PF00486">
    <property type="entry name" value="Trans_reg_C"/>
    <property type="match status" value="1"/>
</dbReference>
<dbReference type="SUPFAM" id="SSF48452">
    <property type="entry name" value="TPR-like"/>
    <property type="match status" value="2"/>
</dbReference>
<dbReference type="Pfam" id="PF00931">
    <property type="entry name" value="NB-ARC"/>
    <property type="match status" value="1"/>
</dbReference>
<evidence type="ECO:0000313" key="8">
    <source>
        <dbReference type="EMBL" id="MFC3979442.1"/>
    </source>
</evidence>
<dbReference type="Pfam" id="PF13424">
    <property type="entry name" value="TPR_12"/>
    <property type="match status" value="1"/>
</dbReference>
<evidence type="ECO:0000256" key="1">
    <source>
        <dbReference type="ARBA" id="ARBA00005820"/>
    </source>
</evidence>
<evidence type="ECO:0000256" key="4">
    <source>
        <dbReference type="ARBA" id="ARBA00023163"/>
    </source>
</evidence>
<dbReference type="InterPro" id="IPR002182">
    <property type="entry name" value="NB-ARC"/>
</dbReference>
<dbReference type="Gene3D" id="1.10.10.10">
    <property type="entry name" value="Winged helix-like DNA-binding domain superfamily/Winged helix DNA-binding domain"/>
    <property type="match status" value="1"/>
</dbReference>
<dbReference type="Pfam" id="PF03704">
    <property type="entry name" value="BTAD"/>
    <property type="match status" value="1"/>
</dbReference>
<dbReference type="Gene3D" id="3.40.50.300">
    <property type="entry name" value="P-loop containing nucleotide triphosphate hydrolases"/>
    <property type="match status" value="1"/>
</dbReference>
<dbReference type="Proteomes" id="UP001595698">
    <property type="component" value="Unassembled WGS sequence"/>
</dbReference>
<dbReference type="SUPFAM" id="SSF52540">
    <property type="entry name" value="P-loop containing nucleoside triphosphate hydrolases"/>
    <property type="match status" value="1"/>
</dbReference>
<dbReference type="InterPro" id="IPR016032">
    <property type="entry name" value="Sig_transdc_resp-reg_C-effctor"/>
</dbReference>
<feature type="DNA-binding region" description="OmpR/PhoB-type" evidence="5">
    <location>
        <begin position="1"/>
        <end position="95"/>
    </location>
</feature>
<dbReference type="CDD" id="cd15831">
    <property type="entry name" value="BTAD"/>
    <property type="match status" value="1"/>
</dbReference>
<dbReference type="InterPro" id="IPR027417">
    <property type="entry name" value="P-loop_NTPase"/>
</dbReference>
<proteinExistence type="inferred from homology"/>
<keyword evidence="2" id="KW-0805">Transcription regulation</keyword>
<name>A0ABV8ET05_9ACTN</name>
<dbReference type="EMBL" id="JBHSBC010000003">
    <property type="protein sequence ID" value="MFC3979442.1"/>
    <property type="molecule type" value="Genomic_DNA"/>
</dbReference>
<protein>
    <submittedName>
        <fullName evidence="8">BTAD domain-containing putative transcriptional regulator</fullName>
    </submittedName>
</protein>
<evidence type="ECO:0000256" key="5">
    <source>
        <dbReference type="PROSITE-ProRule" id="PRU01091"/>
    </source>
</evidence>
<dbReference type="InterPro" id="IPR036388">
    <property type="entry name" value="WH-like_DNA-bd_sf"/>
</dbReference>
<dbReference type="InterPro" id="IPR005158">
    <property type="entry name" value="BTAD"/>
</dbReference>
<evidence type="ECO:0000256" key="6">
    <source>
        <dbReference type="SAM" id="MobiDB-lite"/>
    </source>
</evidence>
<reference evidence="9" key="1">
    <citation type="journal article" date="2019" name="Int. J. Syst. Evol. Microbiol.">
        <title>The Global Catalogue of Microorganisms (GCM) 10K type strain sequencing project: providing services to taxonomists for standard genome sequencing and annotation.</title>
        <authorList>
            <consortium name="The Broad Institute Genomics Platform"/>
            <consortium name="The Broad Institute Genome Sequencing Center for Infectious Disease"/>
            <person name="Wu L."/>
            <person name="Ma J."/>
        </authorList>
    </citation>
    <scope>NUCLEOTIDE SEQUENCE [LARGE SCALE GENOMIC DNA]</scope>
    <source>
        <strain evidence="9">TBRC 7912</strain>
    </source>
</reference>
<comment type="similarity">
    <text evidence="1">Belongs to the AfsR/DnrI/RedD regulatory family.</text>
</comment>
<feature type="compositionally biased region" description="Pro residues" evidence="6">
    <location>
        <begin position="263"/>
        <end position="272"/>
    </location>
</feature>
<keyword evidence="3 5" id="KW-0238">DNA-binding</keyword>
<dbReference type="RefSeq" id="WP_386188186.1">
    <property type="nucleotide sequence ID" value="NZ_JBHSBC010000003.1"/>
</dbReference>
<dbReference type="InterPro" id="IPR051677">
    <property type="entry name" value="AfsR-DnrI-RedD_regulator"/>
</dbReference>
<feature type="region of interest" description="Disordered" evidence="6">
    <location>
        <begin position="248"/>
        <end position="272"/>
    </location>
</feature>
<dbReference type="Gene3D" id="1.25.40.10">
    <property type="entry name" value="Tetratricopeptide repeat domain"/>
    <property type="match status" value="2"/>
</dbReference>
<dbReference type="SUPFAM" id="SSF46894">
    <property type="entry name" value="C-terminal effector domain of the bipartite response regulators"/>
    <property type="match status" value="1"/>
</dbReference>
<dbReference type="SMART" id="SM00862">
    <property type="entry name" value="Trans_reg_C"/>
    <property type="match status" value="1"/>
</dbReference>
<comment type="caution">
    <text evidence="8">The sequence shown here is derived from an EMBL/GenBank/DDBJ whole genome shotgun (WGS) entry which is preliminary data.</text>
</comment>